<dbReference type="InterPro" id="IPR044032">
    <property type="entry name" value="TssC1_C"/>
</dbReference>
<dbReference type="Pfam" id="PF18945">
    <property type="entry name" value="VipB_2"/>
    <property type="match status" value="1"/>
</dbReference>
<gene>
    <name evidence="3" type="primary">tssC</name>
    <name evidence="3" type="ORF">I6G64_07870</name>
</gene>
<dbReference type="NCBIfam" id="TIGR03355">
    <property type="entry name" value="VI_chp_2"/>
    <property type="match status" value="1"/>
</dbReference>
<proteinExistence type="predicted"/>
<organism evidence="3 4">
    <name type="scientific">Serratia plymuthica</name>
    <dbReference type="NCBI Taxonomy" id="82996"/>
    <lineage>
        <taxon>Bacteria</taxon>
        <taxon>Pseudomonadati</taxon>
        <taxon>Pseudomonadota</taxon>
        <taxon>Gammaproteobacteria</taxon>
        <taxon>Enterobacterales</taxon>
        <taxon>Yersiniaceae</taxon>
        <taxon>Serratia</taxon>
    </lineage>
</organism>
<dbReference type="Pfam" id="PF05943">
    <property type="entry name" value="VipB"/>
    <property type="match status" value="1"/>
</dbReference>
<keyword evidence="4" id="KW-1185">Reference proteome</keyword>
<evidence type="ECO:0000259" key="2">
    <source>
        <dbReference type="Pfam" id="PF18945"/>
    </source>
</evidence>
<accession>A0A7T2SXI1</accession>
<dbReference type="InterPro" id="IPR010269">
    <property type="entry name" value="T6SS_TssC-like"/>
</dbReference>
<dbReference type="RefSeq" id="WP_062789749.1">
    <property type="nucleotide sequence ID" value="NZ_CAMITG010000015.1"/>
</dbReference>
<evidence type="ECO:0000313" key="4">
    <source>
        <dbReference type="Proteomes" id="UP000594967"/>
    </source>
</evidence>
<evidence type="ECO:0000259" key="1">
    <source>
        <dbReference type="Pfam" id="PF05943"/>
    </source>
</evidence>
<reference evidence="3 4" key="1">
    <citation type="submission" date="2020-12" db="EMBL/GenBank/DDBJ databases">
        <title>FDA dAtabase for Regulatory Grade micrObial Sequences (FDA-ARGOS): Supporting development and validation of Infectious Disease Dx tests.</title>
        <authorList>
            <person name="Sproer C."/>
            <person name="Gronow S."/>
            <person name="Severitt S."/>
            <person name="Schroder I."/>
            <person name="Tallon L."/>
            <person name="Sadzewicz L."/>
            <person name="Zhao X."/>
            <person name="Boylan J."/>
            <person name="Ott S."/>
            <person name="Bowen H."/>
            <person name="Vavikolanu K."/>
            <person name="Mehta A."/>
            <person name="Aluvathingal J."/>
            <person name="Nadendla S."/>
            <person name="Lowell S."/>
            <person name="Myers T."/>
            <person name="Yan Y."/>
            <person name="Sichtig H."/>
        </authorList>
    </citation>
    <scope>NUCLEOTIDE SEQUENCE [LARGE SCALE GENOMIC DNA]</scope>
    <source>
        <strain evidence="3 4">FDAARGOS_907</strain>
    </source>
</reference>
<dbReference type="Proteomes" id="UP000594967">
    <property type="component" value="Chromosome"/>
</dbReference>
<evidence type="ECO:0000313" key="3">
    <source>
        <dbReference type="EMBL" id="QPS23302.1"/>
    </source>
</evidence>
<feature type="domain" description="TssC1 N-terminal" evidence="1">
    <location>
        <begin position="68"/>
        <end position="371"/>
    </location>
</feature>
<protein>
    <submittedName>
        <fullName evidence="3">Type VI secretion system contractile sheath large subunit</fullName>
    </submittedName>
</protein>
<sequence length="499" mass="56410">MATQAETNKQATTQATTQNDFNALLTREFKPKSDQAKTAVEIAVKTLAEQALTTSITIADDAYKNIAAIIAEIDLKLSEQINLILHHEEFQRLESAWRGLHYLVYNTETDEKLKLRFMDISKEDLRRNMKRYKGIAWDQSPIFKQIYEEEYGQLGGEPYGCLVADYHFDHSAPDVDLLSSMGKVAASAHMPFITGASPSVMQMDSWQELANPRDLTKIFTQNLEYAAWNSLRQSEDSRYIGLAMPRFLARLPYGIDTNPVDNFNFEETTDGADHSKYVWSNAAYAMAVNINRSFKNYGWCTMIRGVESGGVVEDLPCHTFPTDDGGVDMKCPTEIAISDRREAELAKNGFIPLVHRKNTDYAAFIGAQSLQKPAEYYDPDATANANLSARLPYLFACSRFAHYLKCIVRDKIGSFKEREDMQRWLNNWVMNYVDGDPANSSQETKARRPLAAAEVVVEDVEGNPGYYQAKFFLRPHFQLEGLTVSLRMVAKLPSLKDVA</sequence>
<dbReference type="PANTHER" id="PTHR35565">
    <property type="entry name" value="CYTOPLASMIC PROTEIN-RELATED"/>
    <property type="match status" value="1"/>
</dbReference>
<feature type="domain" description="TssC1 C-terminal" evidence="2">
    <location>
        <begin position="381"/>
        <end position="492"/>
    </location>
</feature>
<dbReference type="PANTHER" id="PTHR35565:SF3">
    <property type="entry name" value="TYPE VI SECRETION SYSTEM SHEATH PROTEIN TSSC1"/>
    <property type="match status" value="1"/>
</dbReference>
<dbReference type="InterPro" id="IPR044031">
    <property type="entry name" value="TssC1_N"/>
</dbReference>
<dbReference type="EMBL" id="CP065673">
    <property type="protein sequence ID" value="QPS23302.1"/>
    <property type="molecule type" value="Genomic_DNA"/>
</dbReference>
<name>A0A7T2SXI1_SERPL</name>